<feature type="binding site" evidence="18">
    <location>
        <position position="154"/>
    </location>
    <ligand>
        <name>NAD(+)</name>
        <dbReference type="ChEBI" id="CHEBI:57540"/>
    </ligand>
</feature>
<dbReference type="InterPro" id="IPR050071">
    <property type="entry name" value="Dehydroquinate_synthase"/>
</dbReference>
<comment type="cofactor">
    <cofactor evidence="3">
        <name>Zn(2+)</name>
        <dbReference type="ChEBI" id="CHEBI:29105"/>
    </cofactor>
</comment>
<dbReference type="CDD" id="cd08195">
    <property type="entry name" value="DHQS"/>
    <property type="match status" value="1"/>
</dbReference>
<comment type="cofactor">
    <cofactor evidence="18">
        <name>Co(2+)</name>
        <dbReference type="ChEBI" id="CHEBI:48828"/>
    </cofactor>
    <cofactor evidence="18">
        <name>Zn(2+)</name>
        <dbReference type="ChEBI" id="CHEBI:29105"/>
    </cofactor>
    <text evidence="18">Binds 1 divalent metal cation per subunit. Can use either Co(2+) or Zn(2+).</text>
</comment>
<evidence type="ECO:0000256" key="3">
    <source>
        <dbReference type="ARBA" id="ARBA00001947"/>
    </source>
</evidence>
<evidence type="ECO:0000256" key="2">
    <source>
        <dbReference type="ARBA" id="ARBA00001911"/>
    </source>
</evidence>
<dbReference type="Gene3D" id="1.20.1090.10">
    <property type="entry name" value="Dehydroquinate synthase-like - alpha domain"/>
    <property type="match status" value="1"/>
</dbReference>
<dbReference type="GO" id="GO:0005737">
    <property type="term" value="C:cytoplasm"/>
    <property type="evidence" value="ECO:0007669"/>
    <property type="project" value="UniProtKB-SubCell"/>
</dbReference>
<feature type="binding site" evidence="18">
    <location>
        <begin position="172"/>
        <end position="175"/>
    </location>
    <ligand>
        <name>NAD(+)</name>
        <dbReference type="ChEBI" id="CHEBI:57540"/>
    </ligand>
</feature>
<feature type="binding site" evidence="18">
    <location>
        <begin position="108"/>
        <end position="112"/>
    </location>
    <ligand>
        <name>NAD(+)</name>
        <dbReference type="ChEBI" id="CHEBI:57540"/>
    </ligand>
</feature>
<dbReference type="EC" id="4.2.3.4" evidence="7 18"/>
<dbReference type="FunFam" id="3.40.50.1970:FF:000007">
    <property type="entry name" value="Pentafunctional AROM polypeptide"/>
    <property type="match status" value="1"/>
</dbReference>
<comment type="subcellular location">
    <subcellularLocation>
        <location evidence="4 18">Cytoplasm</location>
    </subcellularLocation>
</comment>
<dbReference type="PIRSF" id="PIRSF001455">
    <property type="entry name" value="DHQ_synth"/>
    <property type="match status" value="1"/>
</dbReference>
<reference evidence="21 22" key="1">
    <citation type="journal article" date="2017" name="ISME J.">
        <title>Grape pomace compost harbors organohalide-respiring Dehalogenimonas species with novel reductive dehalogenase genes.</title>
        <authorList>
            <person name="Yang Y."/>
            <person name="Higgins S.A."/>
            <person name="Yan J."/>
            <person name="Simsir B."/>
            <person name="Chourey K."/>
            <person name="Iyer R."/>
            <person name="Hettich R.L."/>
            <person name="Baldwin B."/>
            <person name="Ogles D.M."/>
            <person name="Loffler F.E."/>
        </authorList>
    </citation>
    <scope>NUCLEOTIDE SEQUENCE [LARGE SCALE GENOMIC DNA]</scope>
    <source>
        <strain evidence="21 22">GP</strain>
    </source>
</reference>
<gene>
    <name evidence="18 21" type="primary">aroB</name>
    <name evidence="21" type="ORF">JP09_005490</name>
</gene>
<dbReference type="AlphaFoldDB" id="A0A2P5P7I2"/>
<comment type="cofactor">
    <cofactor evidence="2 18">
        <name>NAD(+)</name>
        <dbReference type="ChEBI" id="CHEBI:57540"/>
    </cofactor>
</comment>
<feature type="binding site" evidence="18">
    <location>
        <position position="145"/>
    </location>
    <ligand>
        <name>NAD(+)</name>
        <dbReference type="ChEBI" id="CHEBI:57540"/>
    </ligand>
</feature>
<evidence type="ECO:0000256" key="12">
    <source>
        <dbReference type="ARBA" id="ARBA00022741"/>
    </source>
</evidence>
<keyword evidence="12 18" id="KW-0547">Nucleotide-binding</keyword>
<evidence type="ECO:0000313" key="22">
    <source>
        <dbReference type="Proteomes" id="UP000235653"/>
    </source>
</evidence>
<dbReference type="EMBL" id="JQAN02000009">
    <property type="protein sequence ID" value="PPD58244.1"/>
    <property type="molecule type" value="Genomic_DNA"/>
</dbReference>
<keyword evidence="10 18" id="KW-0028">Amino-acid biosynthesis</keyword>
<feature type="domain" description="3-dehydroquinate synthase N-terminal" evidence="19">
    <location>
        <begin position="70"/>
        <end position="182"/>
    </location>
</feature>
<evidence type="ECO:0000256" key="7">
    <source>
        <dbReference type="ARBA" id="ARBA00013031"/>
    </source>
</evidence>
<feature type="domain" description="3-dehydroquinate synthase C-terminal" evidence="20">
    <location>
        <begin position="184"/>
        <end position="326"/>
    </location>
</feature>
<dbReference type="PANTHER" id="PTHR43622:SF7">
    <property type="entry name" value="3-DEHYDROQUINATE SYNTHASE, CHLOROPLASTIC"/>
    <property type="match status" value="1"/>
</dbReference>
<dbReference type="Gene3D" id="3.40.50.1970">
    <property type="match status" value="1"/>
</dbReference>
<dbReference type="HAMAP" id="MF_00110">
    <property type="entry name" value="DHQ_synthase"/>
    <property type="match status" value="1"/>
</dbReference>
<dbReference type="InterPro" id="IPR030963">
    <property type="entry name" value="DHQ_synth_fam"/>
</dbReference>
<evidence type="ECO:0000259" key="19">
    <source>
        <dbReference type="Pfam" id="PF01761"/>
    </source>
</evidence>
<keyword evidence="22" id="KW-1185">Reference proteome</keyword>
<evidence type="ECO:0000256" key="4">
    <source>
        <dbReference type="ARBA" id="ARBA00004496"/>
    </source>
</evidence>
<comment type="pathway">
    <text evidence="5 18">Metabolic intermediate biosynthesis; chorismate biosynthesis; chorismate from D-erythrose 4-phosphate and phosphoenolpyruvate: step 2/7.</text>
</comment>
<evidence type="ECO:0000256" key="5">
    <source>
        <dbReference type="ARBA" id="ARBA00004661"/>
    </source>
</evidence>
<evidence type="ECO:0000256" key="8">
    <source>
        <dbReference type="ARBA" id="ARBA00017684"/>
    </source>
</evidence>
<proteinExistence type="inferred from homology"/>
<evidence type="ECO:0000313" key="21">
    <source>
        <dbReference type="EMBL" id="PPD58244.1"/>
    </source>
</evidence>
<feature type="binding site" evidence="18">
    <location>
        <position position="187"/>
    </location>
    <ligand>
        <name>Zn(2+)</name>
        <dbReference type="ChEBI" id="CHEBI:29105"/>
    </ligand>
</feature>
<evidence type="ECO:0000256" key="15">
    <source>
        <dbReference type="ARBA" id="ARBA00023141"/>
    </source>
</evidence>
<evidence type="ECO:0000256" key="1">
    <source>
        <dbReference type="ARBA" id="ARBA00001393"/>
    </source>
</evidence>
<sequence length="358" mass="38361">MSDPQITIDLGDRSYPIHIGAGMLGHLPELLTRAGFTGRLMLVTNPVIAELYGNRLLGMLRTAGFDPELILVPEGEAYKSLVTAGHLYEGLSKKHAERGTPIIALGGGVIGDLAGFVASTYQRGVPFIQVPTTLLAQVDSSIGGKVAVNVGRLKNMAGAFYQPKMVVTDISTLTTLPLEELHNGLAEVIKSAIIADPELFAFLETDVSRILNREPEALSFIVEHSAVVKARIVEQDERDEGVRNLLNLGHTFGHAIETITKFEMKHGAAVAVGIAAAARLSRRLGLLPVEDYDRVTKVIADAGLPITFNVNRPGAFVEAMGHDKKKIAGKLKFILPAGIGSVILRDDIDPNLAVEALT</sequence>
<dbReference type="Pfam" id="PF01761">
    <property type="entry name" value="DHQ_synthase"/>
    <property type="match status" value="1"/>
</dbReference>
<evidence type="ECO:0000256" key="10">
    <source>
        <dbReference type="ARBA" id="ARBA00022605"/>
    </source>
</evidence>
<dbReference type="OrthoDB" id="9806583at2"/>
<protein>
    <recommendedName>
        <fullName evidence="8 18">3-dehydroquinate synthase</fullName>
        <shortName evidence="18">DHQS</shortName>
        <ecNumber evidence="7 18">4.2.3.4</ecNumber>
    </recommendedName>
</protein>
<dbReference type="NCBIfam" id="TIGR01357">
    <property type="entry name" value="aroB"/>
    <property type="match status" value="1"/>
</dbReference>
<dbReference type="GO" id="GO:0046872">
    <property type="term" value="F:metal ion binding"/>
    <property type="evidence" value="ECO:0007669"/>
    <property type="project" value="UniProtKB-KW"/>
</dbReference>
<dbReference type="GO" id="GO:0009073">
    <property type="term" value="P:aromatic amino acid family biosynthetic process"/>
    <property type="evidence" value="ECO:0007669"/>
    <property type="project" value="UniProtKB-KW"/>
</dbReference>
<dbReference type="PANTHER" id="PTHR43622">
    <property type="entry name" value="3-DEHYDROQUINATE SYNTHASE"/>
    <property type="match status" value="1"/>
</dbReference>
<evidence type="ECO:0000256" key="16">
    <source>
        <dbReference type="ARBA" id="ARBA00023239"/>
    </source>
</evidence>
<keyword evidence="13 18" id="KW-0862">Zinc</keyword>
<comment type="catalytic activity">
    <reaction evidence="1 18">
        <text>7-phospho-2-dehydro-3-deoxy-D-arabino-heptonate = 3-dehydroquinate + phosphate</text>
        <dbReference type="Rhea" id="RHEA:21968"/>
        <dbReference type="ChEBI" id="CHEBI:32364"/>
        <dbReference type="ChEBI" id="CHEBI:43474"/>
        <dbReference type="ChEBI" id="CHEBI:58394"/>
        <dbReference type="EC" id="4.2.3.4"/>
    </reaction>
</comment>
<feature type="binding site" evidence="18">
    <location>
        <begin position="74"/>
        <end position="79"/>
    </location>
    <ligand>
        <name>NAD(+)</name>
        <dbReference type="ChEBI" id="CHEBI:57540"/>
    </ligand>
</feature>
<dbReference type="Proteomes" id="UP000235653">
    <property type="component" value="Unassembled WGS sequence"/>
</dbReference>
<evidence type="ECO:0000259" key="20">
    <source>
        <dbReference type="Pfam" id="PF24621"/>
    </source>
</evidence>
<feature type="binding site" evidence="18">
    <location>
        <begin position="132"/>
        <end position="133"/>
    </location>
    <ligand>
        <name>NAD(+)</name>
        <dbReference type="ChEBI" id="CHEBI:57540"/>
    </ligand>
</feature>
<dbReference type="InterPro" id="IPR016037">
    <property type="entry name" value="DHQ_synth_AroB"/>
</dbReference>
<feature type="binding site" evidence="18">
    <location>
        <position position="250"/>
    </location>
    <ligand>
        <name>Zn(2+)</name>
        <dbReference type="ChEBI" id="CHEBI:29105"/>
    </ligand>
</feature>
<organism evidence="21 22">
    <name type="scientific">Dehalogenimonas etheniformans</name>
    <dbReference type="NCBI Taxonomy" id="1536648"/>
    <lineage>
        <taxon>Bacteria</taxon>
        <taxon>Bacillati</taxon>
        <taxon>Chloroflexota</taxon>
        <taxon>Dehalococcoidia</taxon>
        <taxon>Dehalococcoidales</taxon>
        <taxon>Dehalococcoidaceae</taxon>
        <taxon>Dehalogenimonas</taxon>
    </lineage>
</organism>
<keyword evidence="14 18" id="KW-0520">NAD</keyword>
<evidence type="ECO:0000256" key="13">
    <source>
        <dbReference type="ARBA" id="ARBA00022833"/>
    </source>
</evidence>
<dbReference type="GO" id="GO:0008652">
    <property type="term" value="P:amino acid biosynthetic process"/>
    <property type="evidence" value="ECO:0007669"/>
    <property type="project" value="UniProtKB-KW"/>
</dbReference>
<keyword evidence="16 18" id="KW-0456">Lyase</keyword>
<keyword evidence="15 18" id="KW-0057">Aromatic amino acid biosynthesis</keyword>
<keyword evidence="9 18" id="KW-0963">Cytoplasm</keyword>
<name>A0A2P5P7I2_9CHLR</name>
<dbReference type="GO" id="GO:0009423">
    <property type="term" value="P:chorismate biosynthetic process"/>
    <property type="evidence" value="ECO:0007669"/>
    <property type="project" value="UniProtKB-UniRule"/>
</dbReference>
<dbReference type="SUPFAM" id="SSF56796">
    <property type="entry name" value="Dehydroquinate synthase-like"/>
    <property type="match status" value="1"/>
</dbReference>
<dbReference type="InterPro" id="IPR030960">
    <property type="entry name" value="DHQS/DOIS_N"/>
</dbReference>
<keyword evidence="17 18" id="KW-0170">Cobalt</keyword>
<keyword evidence="11 18" id="KW-0479">Metal-binding</keyword>
<comment type="similarity">
    <text evidence="6 18">Belongs to the sugar phosphate cyclases superfamily. Dehydroquinate synthase family.</text>
</comment>
<dbReference type="RefSeq" id="WP_102331252.1">
    <property type="nucleotide sequence ID" value="NZ_CP058566.2"/>
</dbReference>
<dbReference type="InterPro" id="IPR056179">
    <property type="entry name" value="DHQS_C"/>
</dbReference>
<evidence type="ECO:0000256" key="11">
    <source>
        <dbReference type="ARBA" id="ARBA00022723"/>
    </source>
</evidence>
<dbReference type="UniPathway" id="UPA00053">
    <property type="reaction ID" value="UER00085"/>
</dbReference>
<evidence type="ECO:0000256" key="18">
    <source>
        <dbReference type="HAMAP-Rule" id="MF_00110"/>
    </source>
</evidence>
<comment type="function">
    <text evidence="18">Catalyzes the conversion of 3-deoxy-D-arabino-heptulosonate 7-phosphate (DAHP) to dehydroquinate (DHQ).</text>
</comment>
<feature type="binding site" evidence="18">
    <location>
        <position position="266"/>
    </location>
    <ligand>
        <name>Zn(2+)</name>
        <dbReference type="ChEBI" id="CHEBI:29105"/>
    </ligand>
</feature>
<dbReference type="Pfam" id="PF24621">
    <property type="entry name" value="DHQS_C"/>
    <property type="match status" value="1"/>
</dbReference>
<evidence type="ECO:0000256" key="6">
    <source>
        <dbReference type="ARBA" id="ARBA00005412"/>
    </source>
</evidence>
<comment type="caution">
    <text evidence="21">The sequence shown here is derived from an EMBL/GenBank/DDBJ whole genome shotgun (WGS) entry which is preliminary data.</text>
</comment>
<dbReference type="GO" id="GO:0003856">
    <property type="term" value="F:3-dehydroquinate synthase activity"/>
    <property type="evidence" value="ECO:0007669"/>
    <property type="project" value="UniProtKB-UniRule"/>
</dbReference>
<evidence type="ECO:0000256" key="17">
    <source>
        <dbReference type="ARBA" id="ARBA00023285"/>
    </source>
</evidence>
<accession>A0A2P5P7I2</accession>
<evidence type="ECO:0000256" key="14">
    <source>
        <dbReference type="ARBA" id="ARBA00023027"/>
    </source>
</evidence>
<dbReference type="GO" id="GO:0000166">
    <property type="term" value="F:nucleotide binding"/>
    <property type="evidence" value="ECO:0007669"/>
    <property type="project" value="UniProtKB-KW"/>
</dbReference>
<evidence type="ECO:0000256" key="9">
    <source>
        <dbReference type="ARBA" id="ARBA00022490"/>
    </source>
</evidence>